<name>A0A9N9QBI8_9HELO</name>
<dbReference type="GO" id="GO:0006814">
    <property type="term" value="P:sodium ion transport"/>
    <property type="evidence" value="ECO:0007669"/>
    <property type="project" value="UniProtKB-KW"/>
</dbReference>
<keyword evidence="5 11" id="KW-1133">Transmembrane helix</keyword>
<evidence type="ECO:0000256" key="6">
    <source>
        <dbReference type="ARBA" id="ARBA00023053"/>
    </source>
</evidence>
<dbReference type="Gene3D" id="1.20.1530.20">
    <property type="match status" value="1"/>
</dbReference>
<feature type="transmembrane region" description="Helical" evidence="11">
    <location>
        <begin position="456"/>
        <end position="479"/>
    </location>
</feature>
<dbReference type="InterPro" id="IPR006153">
    <property type="entry name" value="Cation/H_exchanger_TM"/>
</dbReference>
<evidence type="ECO:0000256" key="5">
    <source>
        <dbReference type="ARBA" id="ARBA00022989"/>
    </source>
</evidence>
<dbReference type="OrthoDB" id="1288932at2759"/>
<proteinExistence type="predicted"/>
<dbReference type="GO" id="GO:1902600">
    <property type="term" value="P:proton transmembrane transport"/>
    <property type="evidence" value="ECO:0007669"/>
    <property type="project" value="InterPro"/>
</dbReference>
<evidence type="ECO:0000256" key="1">
    <source>
        <dbReference type="ARBA" id="ARBA00004141"/>
    </source>
</evidence>
<evidence type="ECO:0000313" key="13">
    <source>
        <dbReference type="EMBL" id="CAG8981527.1"/>
    </source>
</evidence>
<evidence type="ECO:0000259" key="12">
    <source>
        <dbReference type="Pfam" id="PF00999"/>
    </source>
</evidence>
<feature type="transmembrane region" description="Helical" evidence="11">
    <location>
        <begin position="6"/>
        <end position="24"/>
    </location>
</feature>
<evidence type="ECO:0000256" key="11">
    <source>
        <dbReference type="SAM" id="Phobius"/>
    </source>
</evidence>
<keyword evidence="6" id="KW-0915">Sodium</keyword>
<keyword evidence="8 11" id="KW-0472">Membrane</keyword>
<feature type="transmembrane region" description="Helical" evidence="11">
    <location>
        <begin position="198"/>
        <end position="220"/>
    </location>
</feature>
<dbReference type="Pfam" id="PF00999">
    <property type="entry name" value="Na_H_Exchanger"/>
    <property type="match status" value="2"/>
</dbReference>
<reference evidence="13" key="1">
    <citation type="submission" date="2021-07" db="EMBL/GenBank/DDBJ databases">
        <authorList>
            <person name="Durling M."/>
        </authorList>
    </citation>
    <scope>NUCLEOTIDE SEQUENCE</scope>
</reference>
<gene>
    <name evidence="13" type="ORF">HYALB_00003100</name>
</gene>
<evidence type="ECO:0000256" key="8">
    <source>
        <dbReference type="ARBA" id="ARBA00023136"/>
    </source>
</evidence>
<feature type="transmembrane region" description="Helical" evidence="11">
    <location>
        <begin position="339"/>
        <end position="359"/>
    </location>
</feature>
<dbReference type="EMBL" id="CAJVRM010000485">
    <property type="protein sequence ID" value="CAG8981527.1"/>
    <property type="molecule type" value="Genomic_DNA"/>
</dbReference>
<feature type="transmembrane region" description="Helical" evidence="11">
    <location>
        <begin position="133"/>
        <end position="154"/>
    </location>
</feature>
<dbReference type="GO" id="GO:0015297">
    <property type="term" value="F:antiporter activity"/>
    <property type="evidence" value="ECO:0007669"/>
    <property type="project" value="UniProtKB-KW"/>
</dbReference>
<feature type="region of interest" description="Disordered" evidence="10">
    <location>
        <begin position="404"/>
        <end position="435"/>
    </location>
</feature>
<evidence type="ECO:0000256" key="9">
    <source>
        <dbReference type="ARBA" id="ARBA00023201"/>
    </source>
</evidence>
<keyword evidence="2" id="KW-0813">Transport</keyword>
<sequence>MPYLPYHELPITTLLSLTSFFLLLNTTRYIFNHLLYCGLVAEILIGIIWGLPISGTSLLSLETQSTVQSLGYLGLIALVFEGGLETDMKPLKRSMGMSISVATVGLIAPIALSFLLLVFPFGEGVREWWPTPLAGFSAGAALCSTSLGTTFVVLGEAGMQKTRAGTILVGAAMMDDVVGLVMVNIVTTLGEGFSKPWLIARPIVASFSLMVISIVLAHFVSTPTWPLIIKYLSQDTNLGAPLGHSSSQALRSTYQRRMSKLVYQIPHLEFCLSTLVLIIYVTIATFINASVLLAAFIAGGMVSFLWKLHPDQQRDVAEDEIHGLLEPASKLFHDYFRPLTEYVLVPFFFASIGFSIPITQMFKSSILWKGIIYAILMIIGKALVGSVIYFEYFLKRYQQKSIHMSSQTPPESQQPTIVRATTSTPQPTPPAPQHQFSLPLSLTPSPEVLKPPHSTALLISLAMVSRGEIGFLIASLAQISNSFTLHRKDGTIVPSSEELFMVVIWGVVICTIFGPVAVGAVARRTRSGS</sequence>
<feature type="transmembrane region" description="Helical" evidence="11">
    <location>
        <begin position="65"/>
        <end position="84"/>
    </location>
</feature>
<dbReference type="InterPro" id="IPR038770">
    <property type="entry name" value="Na+/solute_symporter_sf"/>
</dbReference>
<feature type="domain" description="Cation/H+ exchanger transmembrane" evidence="12">
    <location>
        <begin position="255"/>
        <end position="389"/>
    </location>
</feature>
<organism evidence="13 14">
    <name type="scientific">Hymenoscyphus albidus</name>
    <dbReference type="NCBI Taxonomy" id="595503"/>
    <lineage>
        <taxon>Eukaryota</taxon>
        <taxon>Fungi</taxon>
        <taxon>Dikarya</taxon>
        <taxon>Ascomycota</taxon>
        <taxon>Pezizomycotina</taxon>
        <taxon>Leotiomycetes</taxon>
        <taxon>Helotiales</taxon>
        <taxon>Helotiaceae</taxon>
        <taxon>Hymenoscyphus</taxon>
    </lineage>
</organism>
<evidence type="ECO:0000313" key="14">
    <source>
        <dbReference type="Proteomes" id="UP000701801"/>
    </source>
</evidence>
<feature type="transmembrane region" description="Helical" evidence="11">
    <location>
        <begin position="286"/>
        <end position="306"/>
    </location>
</feature>
<keyword evidence="4 11" id="KW-0812">Transmembrane</keyword>
<feature type="transmembrane region" description="Helical" evidence="11">
    <location>
        <begin position="166"/>
        <end position="186"/>
    </location>
</feature>
<evidence type="ECO:0000256" key="10">
    <source>
        <dbReference type="SAM" id="MobiDB-lite"/>
    </source>
</evidence>
<keyword evidence="3" id="KW-0050">Antiport</keyword>
<dbReference type="Proteomes" id="UP000701801">
    <property type="component" value="Unassembled WGS sequence"/>
</dbReference>
<comment type="subcellular location">
    <subcellularLocation>
        <location evidence="1">Membrane</location>
        <topology evidence="1">Multi-pass membrane protein</topology>
    </subcellularLocation>
</comment>
<keyword evidence="14" id="KW-1185">Reference proteome</keyword>
<evidence type="ECO:0000256" key="2">
    <source>
        <dbReference type="ARBA" id="ARBA00022448"/>
    </source>
</evidence>
<dbReference type="AlphaFoldDB" id="A0A9N9QBI8"/>
<protein>
    <recommendedName>
        <fullName evidence="12">Cation/H+ exchanger transmembrane domain-containing protein</fullName>
    </recommendedName>
</protein>
<feature type="transmembrane region" description="Helical" evidence="11">
    <location>
        <begin position="371"/>
        <end position="394"/>
    </location>
</feature>
<feature type="transmembrane region" description="Helical" evidence="11">
    <location>
        <begin position="33"/>
        <end position="53"/>
    </location>
</feature>
<evidence type="ECO:0000256" key="7">
    <source>
        <dbReference type="ARBA" id="ARBA00023065"/>
    </source>
</evidence>
<dbReference type="GO" id="GO:0016020">
    <property type="term" value="C:membrane"/>
    <property type="evidence" value="ECO:0007669"/>
    <property type="project" value="UniProtKB-SubCell"/>
</dbReference>
<keyword evidence="9" id="KW-0739">Sodium transport</keyword>
<feature type="transmembrane region" description="Helical" evidence="11">
    <location>
        <begin position="261"/>
        <end position="280"/>
    </location>
</feature>
<keyword evidence="7" id="KW-0406">Ion transport</keyword>
<evidence type="ECO:0000256" key="3">
    <source>
        <dbReference type="ARBA" id="ARBA00022449"/>
    </source>
</evidence>
<dbReference type="PANTHER" id="PTHR43562:SF3">
    <property type="entry name" value="SODIUM ION_PROTON EXCHANGER (EUROFUNG)"/>
    <property type="match status" value="1"/>
</dbReference>
<feature type="domain" description="Cation/H+ exchanger transmembrane" evidence="12">
    <location>
        <begin position="31"/>
        <end position="221"/>
    </location>
</feature>
<comment type="caution">
    <text evidence="13">The sequence shown here is derived from an EMBL/GenBank/DDBJ whole genome shotgun (WGS) entry which is preliminary data.</text>
</comment>
<feature type="transmembrane region" description="Helical" evidence="11">
    <location>
        <begin position="96"/>
        <end position="121"/>
    </location>
</feature>
<feature type="transmembrane region" description="Helical" evidence="11">
    <location>
        <begin position="499"/>
        <end position="522"/>
    </location>
</feature>
<feature type="compositionally biased region" description="Polar residues" evidence="10">
    <location>
        <begin position="404"/>
        <end position="416"/>
    </location>
</feature>
<evidence type="ECO:0000256" key="4">
    <source>
        <dbReference type="ARBA" id="ARBA00022692"/>
    </source>
</evidence>
<accession>A0A9N9QBI8</accession>
<dbReference type="PANTHER" id="PTHR43562">
    <property type="entry name" value="NAPA-TYPE SODIUM/HYDROGEN ANTIPORTER"/>
    <property type="match status" value="1"/>
</dbReference>